<gene>
    <name evidence="2" type="ORF">SAMN06296020_10827</name>
</gene>
<comment type="caution">
    <text evidence="2">The sequence shown here is derived from an EMBL/GenBank/DDBJ whole genome shotgun (WGS) entry which is preliminary data.</text>
</comment>
<dbReference type="GO" id="GO:0004177">
    <property type="term" value="F:aminopeptidase activity"/>
    <property type="evidence" value="ECO:0007669"/>
    <property type="project" value="TreeGrafter"/>
</dbReference>
<dbReference type="Pfam" id="PF03576">
    <property type="entry name" value="Peptidase_S58"/>
    <property type="match status" value="1"/>
</dbReference>
<reference evidence="2" key="1">
    <citation type="submission" date="2017-05" db="EMBL/GenBank/DDBJ databases">
        <authorList>
            <person name="Varghese N."/>
            <person name="Submissions S."/>
        </authorList>
    </citation>
    <scope>NUCLEOTIDE SEQUENCE</scope>
    <source>
        <strain evidence="2">Su22</strain>
    </source>
</reference>
<dbReference type="CDD" id="cd02252">
    <property type="entry name" value="nylC_like"/>
    <property type="match status" value="1"/>
</dbReference>
<dbReference type="Proteomes" id="UP001158066">
    <property type="component" value="Unassembled WGS sequence"/>
</dbReference>
<dbReference type="SUPFAM" id="SSF56266">
    <property type="entry name" value="DmpA/ArgJ-like"/>
    <property type="match status" value="1"/>
</dbReference>
<dbReference type="InterPro" id="IPR005321">
    <property type="entry name" value="Peptidase_S58_DmpA"/>
</dbReference>
<dbReference type="InterPro" id="IPR016117">
    <property type="entry name" value="ArgJ-like_dom_sf"/>
</dbReference>
<accession>A0AA46AJA3</accession>
<comment type="similarity">
    <text evidence="1">Belongs to the peptidase S58 family.</text>
</comment>
<evidence type="ECO:0000256" key="1">
    <source>
        <dbReference type="ARBA" id="ARBA00007068"/>
    </source>
</evidence>
<dbReference type="PANTHER" id="PTHR36512:SF3">
    <property type="entry name" value="BLR5678 PROTEIN"/>
    <property type="match status" value="1"/>
</dbReference>
<dbReference type="RefSeq" id="WP_283409518.1">
    <property type="nucleotide sequence ID" value="NZ_FXUF01000008.1"/>
</dbReference>
<dbReference type="Gene3D" id="3.60.70.12">
    <property type="entry name" value="L-amino peptidase D-ALA esterase/amidase"/>
    <property type="match status" value="1"/>
</dbReference>
<dbReference type="PANTHER" id="PTHR36512">
    <property type="entry name" value="D-AMINOPEPTIDASE"/>
    <property type="match status" value="1"/>
</dbReference>
<name>A0AA46AJA3_9CLOT</name>
<dbReference type="AlphaFoldDB" id="A0AA46AJA3"/>
<evidence type="ECO:0000313" key="3">
    <source>
        <dbReference type="Proteomes" id="UP001158066"/>
    </source>
</evidence>
<dbReference type="EMBL" id="FXUF01000008">
    <property type="protein sequence ID" value="SMP59973.1"/>
    <property type="molecule type" value="Genomic_DNA"/>
</dbReference>
<keyword evidence="3" id="KW-1185">Reference proteome</keyword>
<proteinExistence type="inferred from homology"/>
<evidence type="ECO:0000313" key="2">
    <source>
        <dbReference type="EMBL" id="SMP59973.1"/>
    </source>
</evidence>
<protein>
    <submittedName>
        <fullName evidence="2">L-aminopeptidase/D-esterase</fullName>
    </submittedName>
</protein>
<sequence>MNGTLTDIQGIKVGHAQNEAALTGCTVILCESGGVAGVDVRGAAPGTRETDLLHPVKMMDQVHGILLSGGSAFGLDAAGGVMRYLEERGVGFDVGVARVPIVPGAVLFDLMIGDPAVRPDAAMGYEACRQATTDPVPQGCVGAGTGATVGKLFGPKYATKSGIGSASMKIGGGVRVAALVAVNAFGDVVDPESQAILAGARTPVTGGYANSAKLLMGDLNRIIAGFHTNTTIGVVATDAALTKAEASKVAQMAHNGYARAIRPVHTQYDGDTIFALSHGTKKGDVNAIGFVASLVMEAAILNAVKHAVPAGGLPAGSRQ</sequence>
<organism evidence="2 3">
    <name type="scientific">Anoxynatronum buryatiense</name>
    <dbReference type="NCBI Taxonomy" id="489973"/>
    <lineage>
        <taxon>Bacteria</taxon>
        <taxon>Bacillati</taxon>
        <taxon>Bacillota</taxon>
        <taxon>Clostridia</taxon>
        <taxon>Eubacteriales</taxon>
        <taxon>Clostridiaceae</taxon>
        <taxon>Anoxynatronum</taxon>
    </lineage>
</organism>